<dbReference type="Proteomes" id="UP000585050">
    <property type="component" value="Unassembled WGS sequence"/>
</dbReference>
<dbReference type="Pfam" id="PF00293">
    <property type="entry name" value="NUDIX"/>
    <property type="match status" value="1"/>
</dbReference>
<proteinExistence type="predicted"/>
<dbReference type="InterPro" id="IPR000086">
    <property type="entry name" value="NUDIX_hydrolase_dom"/>
</dbReference>
<dbReference type="Gene3D" id="3.90.79.10">
    <property type="entry name" value="Nucleoside Triphosphate Pyrophosphohydrolase"/>
    <property type="match status" value="1"/>
</dbReference>
<keyword evidence="4" id="KW-1185">Reference proteome</keyword>
<evidence type="ECO:0000313" key="3">
    <source>
        <dbReference type="EMBL" id="NLR92243.1"/>
    </source>
</evidence>
<feature type="domain" description="Nudix hydrolase" evidence="2">
    <location>
        <begin position="37"/>
        <end position="170"/>
    </location>
</feature>
<gene>
    <name evidence="3" type="ORF">HGP29_13530</name>
</gene>
<keyword evidence="1" id="KW-0378">Hydrolase</keyword>
<dbReference type="AlphaFoldDB" id="A0A7X8SLC0"/>
<evidence type="ECO:0000256" key="1">
    <source>
        <dbReference type="ARBA" id="ARBA00022801"/>
    </source>
</evidence>
<reference evidence="3 4" key="1">
    <citation type="submission" date="2020-04" db="EMBL/GenBank/DDBJ databases">
        <title>Flammeovirga sp. SR4, a novel species isolated from seawater.</title>
        <authorList>
            <person name="Wang X."/>
        </authorList>
    </citation>
    <scope>NUCLEOTIDE SEQUENCE [LARGE SCALE GENOMIC DNA]</scope>
    <source>
        <strain evidence="3 4">SR4</strain>
    </source>
</reference>
<dbReference type="SUPFAM" id="SSF55811">
    <property type="entry name" value="Nudix"/>
    <property type="match status" value="1"/>
</dbReference>
<dbReference type="PANTHER" id="PTHR43736:SF1">
    <property type="entry name" value="DIHYDRONEOPTERIN TRIPHOSPHATE DIPHOSPHATASE"/>
    <property type="match status" value="1"/>
</dbReference>
<dbReference type="PROSITE" id="PS51462">
    <property type="entry name" value="NUDIX"/>
    <property type="match status" value="1"/>
</dbReference>
<comment type="caution">
    <text evidence="3">The sequence shown here is derived from an EMBL/GenBank/DDBJ whole genome shotgun (WGS) entry which is preliminary data.</text>
</comment>
<accession>A0A7X8SLC0</accession>
<dbReference type="EMBL" id="JABAIL010000004">
    <property type="protein sequence ID" value="NLR92243.1"/>
    <property type="molecule type" value="Genomic_DNA"/>
</dbReference>
<dbReference type="RefSeq" id="WP_168882961.1">
    <property type="nucleotide sequence ID" value="NZ_JABAIL010000004.1"/>
</dbReference>
<dbReference type="PANTHER" id="PTHR43736">
    <property type="entry name" value="ADP-RIBOSE PYROPHOSPHATASE"/>
    <property type="match status" value="1"/>
</dbReference>
<dbReference type="CDD" id="cd04681">
    <property type="entry name" value="NUDIX_Hydrolase"/>
    <property type="match status" value="1"/>
</dbReference>
<dbReference type="InterPro" id="IPR020084">
    <property type="entry name" value="NUDIX_hydrolase_CS"/>
</dbReference>
<organism evidence="3 4">
    <name type="scientific">Flammeovirga agarivorans</name>
    <dbReference type="NCBI Taxonomy" id="2726742"/>
    <lineage>
        <taxon>Bacteria</taxon>
        <taxon>Pseudomonadati</taxon>
        <taxon>Bacteroidota</taxon>
        <taxon>Cytophagia</taxon>
        <taxon>Cytophagales</taxon>
        <taxon>Flammeovirgaceae</taxon>
        <taxon>Flammeovirga</taxon>
    </lineage>
</organism>
<dbReference type="GO" id="GO:0016787">
    <property type="term" value="F:hydrolase activity"/>
    <property type="evidence" value="ECO:0007669"/>
    <property type="project" value="UniProtKB-KW"/>
</dbReference>
<evidence type="ECO:0000313" key="4">
    <source>
        <dbReference type="Proteomes" id="UP000585050"/>
    </source>
</evidence>
<evidence type="ECO:0000259" key="2">
    <source>
        <dbReference type="PROSITE" id="PS51462"/>
    </source>
</evidence>
<name>A0A7X8SLC0_9BACT</name>
<protein>
    <submittedName>
        <fullName evidence="3">NUDIX domain-containing protein</fullName>
    </submittedName>
</protein>
<sequence length="173" mass="19655">MHLKEHISYCPKCGAKTFSFDKKRFVCSSCQFDLYINASAAVAALILNDNGELLLARRKFDPMKGTLDLPGGFVDVHETAENAIKREIKEELNLTITSLEYFCSFPNTYTFRENDYYTLDLTFICKVESLDDLNVNDDVSAVEFIEVKKIDTTEIGLSSIKTIVSTFQKSYKN</sequence>
<dbReference type="PROSITE" id="PS00893">
    <property type="entry name" value="NUDIX_BOX"/>
    <property type="match status" value="1"/>
</dbReference>
<dbReference type="InterPro" id="IPR015797">
    <property type="entry name" value="NUDIX_hydrolase-like_dom_sf"/>
</dbReference>